<evidence type="ECO:0000313" key="8">
    <source>
        <dbReference type="Proteomes" id="UP001235939"/>
    </source>
</evidence>
<name>A0ABY6KDY8_9ARAC</name>
<evidence type="ECO:0000256" key="6">
    <source>
        <dbReference type="SAM" id="Phobius"/>
    </source>
</evidence>
<feature type="transmembrane region" description="Helical" evidence="6">
    <location>
        <begin position="167"/>
        <end position="187"/>
    </location>
</feature>
<gene>
    <name evidence="7" type="ORF">LAZ67_4003759</name>
</gene>
<organism evidence="7 8">
    <name type="scientific">Cordylochernes scorpioides</name>
    <dbReference type="NCBI Taxonomy" id="51811"/>
    <lineage>
        <taxon>Eukaryota</taxon>
        <taxon>Metazoa</taxon>
        <taxon>Ecdysozoa</taxon>
        <taxon>Arthropoda</taxon>
        <taxon>Chelicerata</taxon>
        <taxon>Arachnida</taxon>
        <taxon>Pseudoscorpiones</taxon>
        <taxon>Cheliferoidea</taxon>
        <taxon>Chernetidae</taxon>
        <taxon>Cordylochernes</taxon>
    </lineage>
</organism>
<feature type="transmembrane region" description="Helical" evidence="6">
    <location>
        <begin position="40"/>
        <end position="61"/>
    </location>
</feature>
<dbReference type="Proteomes" id="UP001235939">
    <property type="component" value="Chromosome 04"/>
</dbReference>
<dbReference type="PANTHER" id="PTHR19444:SF13">
    <property type="entry name" value="PROTEIN UNC-93 HOMOLOG A"/>
    <property type="match status" value="1"/>
</dbReference>
<evidence type="ECO:0000256" key="1">
    <source>
        <dbReference type="ARBA" id="ARBA00004141"/>
    </source>
</evidence>
<dbReference type="EMBL" id="CP092866">
    <property type="protein sequence ID" value="UYV67047.1"/>
    <property type="molecule type" value="Genomic_DNA"/>
</dbReference>
<keyword evidence="5 6" id="KW-0472">Membrane</keyword>
<comment type="similarity">
    <text evidence="2">Belongs to the unc-93 family.</text>
</comment>
<dbReference type="InterPro" id="IPR051951">
    <property type="entry name" value="UNC-93_regulatory"/>
</dbReference>
<evidence type="ECO:0000256" key="2">
    <source>
        <dbReference type="ARBA" id="ARBA00009172"/>
    </source>
</evidence>
<protein>
    <submittedName>
        <fullName evidence="7">Unc-93</fullName>
    </submittedName>
</protein>
<keyword evidence="3 6" id="KW-0812">Transmembrane</keyword>
<feature type="transmembrane region" description="Helical" evidence="6">
    <location>
        <begin position="101"/>
        <end position="120"/>
    </location>
</feature>
<dbReference type="Pfam" id="PF05978">
    <property type="entry name" value="UNC-93"/>
    <property type="match status" value="1"/>
</dbReference>
<comment type="subcellular location">
    <subcellularLocation>
        <location evidence="1">Membrane</location>
        <topology evidence="1">Multi-pass membrane protein</topology>
    </subcellularLocation>
</comment>
<dbReference type="PANTHER" id="PTHR19444">
    <property type="entry name" value="UNC-93 RELATED"/>
    <property type="match status" value="1"/>
</dbReference>
<keyword evidence="8" id="KW-1185">Reference proteome</keyword>
<keyword evidence="4 6" id="KW-1133">Transmembrane helix</keyword>
<evidence type="ECO:0000256" key="5">
    <source>
        <dbReference type="ARBA" id="ARBA00023136"/>
    </source>
</evidence>
<proteinExistence type="inferred from homology"/>
<dbReference type="SUPFAM" id="SSF103473">
    <property type="entry name" value="MFS general substrate transporter"/>
    <property type="match status" value="1"/>
</dbReference>
<dbReference type="InterPro" id="IPR010291">
    <property type="entry name" value="Ion_channel_UNC-93"/>
</dbReference>
<dbReference type="Gene3D" id="1.20.1250.20">
    <property type="entry name" value="MFS general substrate transporter like domains"/>
    <property type="match status" value="1"/>
</dbReference>
<evidence type="ECO:0000313" key="7">
    <source>
        <dbReference type="EMBL" id="UYV67047.1"/>
    </source>
</evidence>
<reference evidence="7 8" key="1">
    <citation type="submission" date="2022-01" db="EMBL/GenBank/DDBJ databases">
        <title>A chromosomal length assembly of Cordylochernes scorpioides.</title>
        <authorList>
            <person name="Zeh D."/>
            <person name="Zeh J."/>
        </authorList>
    </citation>
    <scope>NUCLEOTIDE SEQUENCE [LARGE SCALE GENOMIC DNA]</scope>
    <source>
        <strain evidence="7">IN4F17</strain>
        <tissue evidence="7">Whole Body</tissue>
    </source>
</reference>
<evidence type="ECO:0000256" key="4">
    <source>
        <dbReference type="ARBA" id="ARBA00022989"/>
    </source>
</evidence>
<accession>A0ABY6KDY8</accession>
<dbReference type="InterPro" id="IPR036259">
    <property type="entry name" value="MFS_trans_sf"/>
</dbReference>
<feature type="transmembrane region" description="Helical" evidence="6">
    <location>
        <begin position="73"/>
        <end position="94"/>
    </location>
</feature>
<sequence length="197" mass="21837">MAEVIRVENIFTNDRPDGCPMVLSTCRQDKHTPRHQKLVIYKNLAVISTSFLLLFTAFQSLSNLQSSLNSEAGLGTASLAVIYGALVLSCLFVPSFAIRHMGLKMTLVISMLLYGTYFAANLYAKWWTLIPASVLLGTAGAPLWTAKCAYLTQLAGRYAELNGDRHDLVLASFFGVFFMIFQSGQVWGNLISYYVLM</sequence>
<evidence type="ECO:0000256" key="3">
    <source>
        <dbReference type="ARBA" id="ARBA00022692"/>
    </source>
</evidence>